<keyword evidence="6" id="KW-1185">Reference proteome</keyword>
<evidence type="ECO:0000313" key="5">
    <source>
        <dbReference type="EMBL" id="AWM13042.1"/>
    </source>
</evidence>
<gene>
    <name evidence="5" type="ORF">DI487_03625</name>
</gene>
<comment type="catalytic activity">
    <reaction evidence="4">
        <text>O-phospho-L-tyrosyl-[protein] + H2O = L-tyrosyl-[protein] + phosphate</text>
        <dbReference type="Rhea" id="RHEA:10684"/>
        <dbReference type="Rhea" id="RHEA-COMP:10136"/>
        <dbReference type="Rhea" id="RHEA-COMP:20101"/>
        <dbReference type="ChEBI" id="CHEBI:15377"/>
        <dbReference type="ChEBI" id="CHEBI:43474"/>
        <dbReference type="ChEBI" id="CHEBI:46858"/>
        <dbReference type="ChEBI" id="CHEBI:61978"/>
        <dbReference type="EC" id="3.1.3.48"/>
    </reaction>
</comment>
<protein>
    <recommendedName>
        <fullName evidence="2">protein-tyrosine-phosphatase</fullName>
        <ecNumber evidence="2">3.1.3.48</ecNumber>
    </recommendedName>
</protein>
<evidence type="ECO:0000256" key="4">
    <source>
        <dbReference type="ARBA" id="ARBA00051722"/>
    </source>
</evidence>
<dbReference type="KEGG" id="fse:DI487_03625"/>
<dbReference type="Gene3D" id="3.20.20.140">
    <property type="entry name" value="Metal-dependent hydrolases"/>
    <property type="match status" value="1"/>
</dbReference>
<dbReference type="PANTHER" id="PTHR39181:SF1">
    <property type="entry name" value="TYROSINE-PROTEIN PHOSPHATASE YWQE"/>
    <property type="match status" value="1"/>
</dbReference>
<reference evidence="5 6" key="1">
    <citation type="submission" date="2018-05" db="EMBL/GenBank/DDBJ databases">
        <title>Flavobacterium sp. MEBiC07310.</title>
        <authorList>
            <person name="Baek K."/>
        </authorList>
    </citation>
    <scope>NUCLEOTIDE SEQUENCE [LARGE SCALE GENOMIC DNA]</scope>
    <source>
        <strain evidence="5 6">MEBiC07310</strain>
    </source>
</reference>
<comment type="similarity">
    <text evidence="1">Belongs to the metallo-dependent hydrolases superfamily. CpsB/CapC family.</text>
</comment>
<evidence type="ECO:0000256" key="3">
    <source>
        <dbReference type="ARBA" id="ARBA00022801"/>
    </source>
</evidence>
<accession>A0A2U8QSA2</accession>
<dbReference type="GO" id="GO:0030145">
    <property type="term" value="F:manganese ion binding"/>
    <property type="evidence" value="ECO:0007669"/>
    <property type="project" value="InterPro"/>
</dbReference>
<dbReference type="RefSeq" id="WP_109568450.1">
    <property type="nucleotide sequence ID" value="NZ_CP029463.1"/>
</dbReference>
<dbReference type="PANTHER" id="PTHR39181">
    <property type="entry name" value="TYROSINE-PROTEIN PHOSPHATASE YWQE"/>
    <property type="match status" value="1"/>
</dbReference>
<keyword evidence="3" id="KW-0378">Hydrolase</keyword>
<dbReference type="SUPFAM" id="SSF89550">
    <property type="entry name" value="PHP domain-like"/>
    <property type="match status" value="1"/>
</dbReference>
<dbReference type="AlphaFoldDB" id="A0A2U8QSA2"/>
<dbReference type="InterPro" id="IPR016667">
    <property type="entry name" value="Caps_polysacc_synth_CpsB/CapC"/>
</dbReference>
<dbReference type="Pfam" id="PF19567">
    <property type="entry name" value="CpsB_CapC"/>
    <property type="match status" value="1"/>
</dbReference>
<evidence type="ECO:0000256" key="1">
    <source>
        <dbReference type="ARBA" id="ARBA00005750"/>
    </source>
</evidence>
<dbReference type="Proteomes" id="UP000245429">
    <property type="component" value="Chromosome"/>
</dbReference>
<dbReference type="EC" id="3.1.3.48" evidence="2"/>
<dbReference type="OrthoDB" id="9788539at2"/>
<evidence type="ECO:0000256" key="2">
    <source>
        <dbReference type="ARBA" id="ARBA00013064"/>
    </source>
</evidence>
<proteinExistence type="inferred from homology"/>
<evidence type="ECO:0000313" key="6">
    <source>
        <dbReference type="Proteomes" id="UP000245429"/>
    </source>
</evidence>
<organism evidence="5 6">
    <name type="scientific">Flavobacterium sediminis</name>
    <dbReference type="NCBI Taxonomy" id="2201181"/>
    <lineage>
        <taxon>Bacteria</taxon>
        <taxon>Pseudomonadati</taxon>
        <taxon>Bacteroidota</taxon>
        <taxon>Flavobacteriia</taxon>
        <taxon>Flavobacteriales</taxon>
        <taxon>Flavobacteriaceae</taxon>
        <taxon>Flavobacterium</taxon>
    </lineage>
</organism>
<dbReference type="EMBL" id="CP029463">
    <property type="protein sequence ID" value="AWM13042.1"/>
    <property type="molecule type" value="Genomic_DNA"/>
</dbReference>
<sequence>MFSFLKPKPKLKDLIPSDYIDIHSHVLPGIDDGSQNIEESKFLLESMIDLGFTKVTTTPHTKSNVWDNTRVIIESKKEEIHRTLPELSQKTALNAASEYYIDEEFVKLFKSEKLLTLKDDKYVLVEMSYLNAPLQLYDFLFELQLEGYKPVLAHPERYTFYHNKPKEYEKLKKAGCLFQMNLLSSVGYYGKDVALAADQLLKKDMFDFVGSDIHNKGHILAFENKILIKSQEQLQKAIENNAFFG</sequence>
<name>A0A2U8QSA2_9FLAO</name>
<dbReference type="PIRSF" id="PIRSF016557">
    <property type="entry name" value="Caps_synth_CpsB"/>
    <property type="match status" value="1"/>
</dbReference>
<dbReference type="InterPro" id="IPR016195">
    <property type="entry name" value="Pol/histidinol_Pase-like"/>
</dbReference>
<dbReference type="GO" id="GO:0004725">
    <property type="term" value="F:protein tyrosine phosphatase activity"/>
    <property type="evidence" value="ECO:0007669"/>
    <property type="project" value="UniProtKB-EC"/>
</dbReference>